<proteinExistence type="predicted"/>
<evidence type="ECO:0000313" key="1">
    <source>
        <dbReference type="EMBL" id="MBX49701.1"/>
    </source>
</evidence>
<dbReference type="AlphaFoldDB" id="A0A2P2P503"/>
<organism evidence="1">
    <name type="scientific">Rhizophora mucronata</name>
    <name type="common">Asiatic mangrove</name>
    <dbReference type="NCBI Taxonomy" id="61149"/>
    <lineage>
        <taxon>Eukaryota</taxon>
        <taxon>Viridiplantae</taxon>
        <taxon>Streptophyta</taxon>
        <taxon>Embryophyta</taxon>
        <taxon>Tracheophyta</taxon>
        <taxon>Spermatophyta</taxon>
        <taxon>Magnoliopsida</taxon>
        <taxon>eudicotyledons</taxon>
        <taxon>Gunneridae</taxon>
        <taxon>Pentapetalae</taxon>
        <taxon>rosids</taxon>
        <taxon>fabids</taxon>
        <taxon>Malpighiales</taxon>
        <taxon>Rhizophoraceae</taxon>
        <taxon>Rhizophora</taxon>
    </lineage>
</organism>
<name>A0A2P2P503_RHIMU</name>
<accession>A0A2P2P503</accession>
<reference evidence="1" key="1">
    <citation type="submission" date="2018-02" db="EMBL/GenBank/DDBJ databases">
        <title>Rhizophora mucronata_Transcriptome.</title>
        <authorList>
            <person name="Meera S.P."/>
            <person name="Sreeshan A."/>
            <person name="Augustine A."/>
        </authorList>
    </citation>
    <scope>NUCLEOTIDE SEQUENCE</scope>
    <source>
        <tissue evidence="1">Leaf</tissue>
    </source>
</reference>
<sequence length="20" mass="2368">MFGESKLIKNGSMSFRIFQF</sequence>
<dbReference type="EMBL" id="GGEC01069217">
    <property type="protein sequence ID" value="MBX49701.1"/>
    <property type="molecule type" value="Transcribed_RNA"/>
</dbReference>
<protein>
    <submittedName>
        <fullName evidence="1">Uncharacterized protein</fullName>
    </submittedName>
</protein>